<feature type="transmembrane region" description="Helical" evidence="1">
    <location>
        <begin position="198"/>
        <end position="229"/>
    </location>
</feature>
<feature type="transmembrane region" description="Helical" evidence="1">
    <location>
        <begin position="354"/>
        <end position="383"/>
    </location>
</feature>
<proteinExistence type="predicted"/>
<keyword evidence="1" id="KW-1133">Transmembrane helix</keyword>
<keyword evidence="2" id="KW-0436">Ligase</keyword>
<feature type="transmembrane region" description="Helical" evidence="1">
    <location>
        <begin position="241"/>
        <end position="261"/>
    </location>
</feature>
<dbReference type="GO" id="GO:0016874">
    <property type="term" value="F:ligase activity"/>
    <property type="evidence" value="ECO:0007669"/>
    <property type="project" value="UniProtKB-KW"/>
</dbReference>
<feature type="transmembrane region" description="Helical" evidence="1">
    <location>
        <begin position="89"/>
        <end position="105"/>
    </location>
</feature>
<dbReference type="Proteomes" id="UP000283872">
    <property type="component" value="Unassembled WGS sequence"/>
</dbReference>
<keyword evidence="1" id="KW-0472">Membrane</keyword>
<feature type="transmembrane region" description="Helical" evidence="1">
    <location>
        <begin position="142"/>
        <end position="161"/>
    </location>
</feature>
<feature type="transmembrane region" description="Helical" evidence="1">
    <location>
        <begin position="173"/>
        <end position="192"/>
    </location>
</feature>
<comment type="caution">
    <text evidence="2">The sequence shown here is derived from an EMBL/GenBank/DDBJ whole genome shotgun (WGS) entry which is preliminary data.</text>
</comment>
<reference evidence="2 3" key="1">
    <citation type="submission" date="2018-08" db="EMBL/GenBank/DDBJ databases">
        <title>A genome reference for cultivated species of the human gut microbiota.</title>
        <authorList>
            <person name="Zou Y."/>
            <person name="Xue W."/>
            <person name="Luo G."/>
        </authorList>
    </citation>
    <scope>NUCLEOTIDE SEQUENCE [LARGE SCALE GENOMIC DNA]</scope>
    <source>
        <strain evidence="2 3">AF24-12</strain>
    </source>
</reference>
<keyword evidence="1" id="KW-0812">Transmembrane</keyword>
<gene>
    <name evidence="2" type="ORF">DWY11_06480</name>
</gene>
<dbReference type="EMBL" id="QRVA01000012">
    <property type="protein sequence ID" value="RGS16469.1"/>
    <property type="molecule type" value="Genomic_DNA"/>
</dbReference>
<feature type="transmembrane region" description="Helical" evidence="1">
    <location>
        <begin position="60"/>
        <end position="83"/>
    </location>
</feature>
<sequence length="399" mass="46109">MIIHSITDNIKKQIGNLFFWLLIFVILFDPTGTILHKKDLMFVLVVAFNILFYKPDWSKLPWILLLFCAITIPYLISCMRMTLVDETEVLAVYKAISPVLLLLWIRNYDLIKLSKGPVVICCILMTMLFFLILYYPQLEAPIYYWQAAAGFPIIINHRTFLGISMFVMYLKSYVAFVFIIAYYFYVVFSGVHRNILTFIYLFFICFAFSVSGTRSTMLLPTFMLIIVGYITSANKKYAKYILYPIIFVIGLAFIILLIALISDTGEASNAVKYGHIPSYIQLFEEHPEYILIGQGPGAFMYSEGFNKVVFKTEWTYLELVRNYGLFSLIIIGVFAKPLITMWKHRRDAFCKCMFFAYLSYLLIAGTNPLLLSSTGMIVLLMAYSYEESITSQDVNKQQK</sequence>
<accession>A0A3R5WKD5</accession>
<evidence type="ECO:0000313" key="3">
    <source>
        <dbReference type="Proteomes" id="UP000283872"/>
    </source>
</evidence>
<evidence type="ECO:0000256" key="1">
    <source>
        <dbReference type="SAM" id="Phobius"/>
    </source>
</evidence>
<name>A0A3R5WKD5_9BACT</name>
<organism evidence="2 3">
    <name type="scientific">Segatella copri</name>
    <dbReference type="NCBI Taxonomy" id="165179"/>
    <lineage>
        <taxon>Bacteria</taxon>
        <taxon>Pseudomonadati</taxon>
        <taxon>Bacteroidota</taxon>
        <taxon>Bacteroidia</taxon>
        <taxon>Bacteroidales</taxon>
        <taxon>Prevotellaceae</taxon>
        <taxon>Segatella</taxon>
    </lineage>
</organism>
<feature type="transmembrane region" description="Helical" evidence="1">
    <location>
        <begin position="323"/>
        <end position="342"/>
    </location>
</feature>
<protein>
    <submittedName>
        <fullName evidence="2">Ligase</fullName>
    </submittedName>
</protein>
<feature type="transmembrane region" description="Helical" evidence="1">
    <location>
        <begin position="12"/>
        <end position="28"/>
    </location>
</feature>
<evidence type="ECO:0000313" key="2">
    <source>
        <dbReference type="EMBL" id="RGS16469.1"/>
    </source>
</evidence>
<dbReference type="AlphaFoldDB" id="A0A3R5WKD5"/>
<feature type="transmembrane region" description="Helical" evidence="1">
    <location>
        <begin position="117"/>
        <end position="136"/>
    </location>
</feature>